<dbReference type="PANTHER" id="PTHR30329:SF21">
    <property type="entry name" value="LIPOPROTEIN YIAD-RELATED"/>
    <property type="match status" value="1"/>
</dbReference>
<feature type="domain" description="OmpA-like" evidence="5">
    <location>
        <begin position="114"/>
        <end position="227"/>
    </location>
</feature>
<dbReference type="PROSITE" id="PS51123">
    <property type="entry name" value="OMPA_2"/>
    <property type="match status" value="1"/>
</dbReference>
<evidence type="ECO:0000256" key="4">
    <source>
        <dbReference type="PROSITE-ProRule" id="PRU00473"/>
    </source>
</evidence>
<evidence type="ECO:0000313" key="7">
    <source>
        <dbReference type="Proteomes" id="UP001169066"/>
    </source>
</evidence>
<evidence type="ECO:0000259" key="5">
    <source>
        <dbReference type="PROSITE" id="PS51123"/>
    </source>
</evidence>
<dbReference type="Pfam" id="PF00691">
    <property type="entry name" value="OmpA"/>
    <property type="match status" value="1"/>
</dbReference>
<keyword evidence="3" id="KW-0998">Cell outer membrane</keyword>
<dbReference type="RefSeq" id="WP_008245020.1">
    <property type="nucleotide sequence ID" value="NZ_JAQIBC010000004.1"/>
</dbReference>
<evidence type="ECO:0000256" key="3">
    <source>
        <dbReference type="ARBA" id="ARBA00023237"/>
    </source>
</evidence>
<dbReference type="CDD" id="cd07185">
    <property type="entry name" value="OmpA_C-like"/>
    <property type="match status" value="1"/>
</dbReference>
<dbReference type="Proteomes" id="UP001169066">
    <property type="component" value="Unassembled WGS sequence"/>
</dbReference>
<dbReference type="PANTHER" id="PTHR30329">
    <property type="entry name" value="STATOR ELEMENT OF FLAGELLAR MOTOR COMPLEX"/>
    <property type="match status" value="1"/>
</dbReference>
<dbReference type="PROSITE" id="PS51257">
    <property type="entry name" value="PROKAR_LIPOPROTEIN"/>
    <property type="match status" value="1"/>
</dbReference>
<evidence type="ECO:0000256" key="2">
    <source>
        <dbReference type="ARBA" id="ARBA00023136"/>
    </source>
</evidence>
<dbReference type="Gene3D" id="3.30.1330.60">
    <property type="entry name" value="OmpA-like domain"/>
    <property type="match status" value="1"/>
</dbReference>
<protein>
    <submittedName>
        <fullName evidence="6">OmpA family protein</fullName>
    </submittedName>
</protein>
<sequence length="235" mass="25348">MKLTKPIFAATLAAFMLGGCYNQPGLVQDESYDRTKTGVAAGALAGSMIGYNTGKHDAKSAIIGGLLGAAVGGAIGYNMDQQANEVARALGTGVNNDPLAALDPRRDIVVSKYNNYVKIIFRDRMMFATGSSKLQSNARYKVQKVAQVLRNYPQTVVGVAGFTDNVGSYQYNLGLSQRRAATVSDILAVNGRPYTKGCSYNKAIAPNNSAENRALNRRVEVYLYADRNRMSDPCR</sequence>
<dbReference type="SUPFAM" id="SSF103088">
    <property type="entry name" value="OmpA-like"/>
    <property type="match status" value="1"/>
</dbReference>
<dbReference type="InterPro" id="IPR050330">
    <property type="entry name" value="Bact_OuterMem_StrucFunc"/>
</dbReference>
<dbReference type="InterPro" id="IPR036737">
    <property type="entry name" value="OmpA-like_sf"/>
</dbReference>
<evidence type="ECO:0000313" key="6">
    <source>
        <dbReference type="EMBL" id="MDM5264048.1"/>
    </source>
</evidence>
<dbReference type="PRINTS" id="PR01021">
    <property type="entry name" value="OMPADOMAIN"/>
</dbReference>
<dbReference type="InterPro" id="IPR039567">
    <property type="entry name" value="Gly-zipper"/>
</dbReference>
<proteinExistence type="predicted"/>
<name>A0ABT7QSI1_9BACT</name>
<accession>A0ABT7QSI1</accession>
<evidence type="ECO:0000256" key="1">
    <source>
        <dbReference type="ARBA" id="ARBA00004442"/>
    </source>
</evidence>
<keyword evidence="7" id="KW-1185">Reference proteome</keyword>
<dbReference type="InterPro" id="IPR006665">
    <property type="entry name" value="OmpA-like"/>
</dbReference>
<organism evidence="6 7">
    <name type="scientific">Sulfurovum xiamenensis</name>
    <dbReference type="NCBI Taxonomy" id="3019066"/>
    <lineage>
        <taxon>Bacteria</taxon>
        <taxon>Pseudomonadati</taxon>
        <taxon>Campylobacterota</taxon>
        <taxon>Epsilonproteobacteria</taxon>
        <taxon>Campylobacterales</taxon>
        <taxon>Sulfurovaceae</taxon>
        <taxon>Sulfurovum</taxon>
    </lineage>
</organism>
<keyword evidence="2 4" id="KW-0472">Membrane</keyword>
<comment type="caution">
    <text evidence="6">The sequence shown here is derived from an EMBL/GenBank/DDBJ whole genome shotgun (WGS) entry which is preliminary data.</text>
</comment>
<dbReference type="InterPro" id="IPR006664">
    <property type="entry name" value="OMP_bac"/>
</dbReference>
<reference evidence="6" key="1">
    <citation type="submission" date="2023-01" db="EMBL/GenBank/DDBJ databases">
        <title>Sulfurovum sp. XTW-4 genome assembly.</title>
        <authorList>
            <person name="Wang J."/>
        </authorList>
    </citation>
    <scope>NUCLEOTIDE SEQUENCE</scope>
    <source>
        <strain evidence="6">XTW-4</strain>
    </source>
</reference>
<dbReference type="EMBL" id="JAQIBC010000004">
    <property type="protein sequence ID" value="MDM5264048.1"/>
    <property type="molecule type" value="Genomic_DNA"/>
</dbReference>
<gene>
    <name evidence="6" type="ORF">PF327_07555</name>
</gene>
<dbReference type="Pfam" id="PF13488">
    <property type="entry name" value="Gly-zipper_Omp"/>
    <property type="match status" value="1"/>
</dbReference>
<comment type="subcellular location">
    <subcellularLocation>
        <location evidence="1">Cell outer membrane</location>
    </subcellularLocation>
</comment>